<dbReference type="PANTHER" id="PTHR22642">
    <property type="entry name" value="IMIDAZOLONEPROPIONASE"/>
    <property type="match status" value="1"/>
</dbReference>
<dbReference type="InterPro" id="IPR011059">
    <property type="entry name" value="Metal-dep_hydrolase_composite"/>
</dbReference>
<dbReference type="InterPro" id="IPR032466">
    <property type="entry name" value="Metal_Hydrolase"/>
</dbReference>
<comment type="caution">
    <text evidence="2">The sequence shown here is derived from an EMBL/GenBank/DDBJ whole genome shotgun (WGS) entry which is preliminary data.</text>
</comment>
<accession>A0ABP8VRR8</accession>
<dbReference type="PANTHER" id="PTHR22642:SF2">
    <property type="entry name" value="PROTEIN LONG AFTER FAR-RED 3"/>
    <property type="match status" value="1"/>
</dbReference>
<name>A0ABP8VRR8_9MICO</name>
<dbReference type="Pfam" id="PF07969">
    <property type="entry name" value="Amidohydro_3"/>
    <property type="match status" value="1"/>
</dbReference>
<proteinExistence type="predicted"/>
<keyword evidence="3" id="KW-1185">Reference proteome</keyword>
<gene>
    <name evidence="2" type="ORF">GCM10025780_11730</name>
</gene>
<dbReference type="InterPro" id="IPR013108">
    <property type="entry name" value="Amidohydro_3"/>
</dbReference>
<evidence type="ECO:0000259" key="1">
    <source>
        <dbReference type="Pfam" id="PF07969"/>
    </source>
</evidence>
<dbReference type="Gene3D" id="3.10.310.70">
    <property type="match status" value="1"/>
</dbReference>
<sequence length="501" mass="52098">MTDDLLLRNARLVGRDGEPTDVLIEDGAVSAIASGIAAGTAEAVDLEGRFLQPGLWDNHVHMEQWALVRQRLDVSGAASAREAAALVQARLASEVPGDRDLLVGYGFQDALWNDEPTRALLDGAGASPIVLVSHDLHAVWANTAGLALVGLPGHPTGLLREQEAFDASTTITGIDSSRIDEWVGDAARAAAARGVVGIVDLEMTLSFEAWARRVSQGVDSLRVRAGVYPRDLDAVIGSGLRTGDEIGGCAGLVTVGPAKIITDGSLNTRTAFCHDPYPGLAGRPGANGVSVFIRAELVELMTRASSAGFDLAVHAIGDRANTDVLDAYETIGARGSIEHAQLLTTADVARFARLGVVASVQPEHAMDDRDVAEVYWEGRTGRAFPLESLAAAGVVLRLGSDAPVAPLDPWIALDAAVTRSRGGRDPWHPEQRLARAVALAASTGGSGPSRSGAGAGSVGVALGDRADLAVVDADPLAETTSLRSMSVAATLLAGRFTHRAL</sequence>
<dbReference type="Gene3D" id="3.20.20.140">
    <property type="entry name" value="Metal-dependent hydrolases"/>
    <property type="match status" value="1"/>
</dbReference>
<dbReference type="SUPFAM" id="SSF51556">
    <property type="entry name" value="Metallo-dependent hydrolases"/>
    <property type="match status" value="1"/>
</dbReference>
<dbReference type="RefSeq" id="WP_345374294.1">
    <property type="nucleotide sequence ID" value="NZ_BAABLM010000002.1"/>
</dbReference>
<dbReference type="EMBL" id="BAABLM010000002">
    <property type="protein sequence ID" value="GAA4670042.1"/>
    <property type="molecule type" value="Genomic_DNA"/>
</dbReference>
<feature type="domain" description="Amidohydrolase 3" evidence="1">
    <location>
        <begin position="42"/>
        <end position="497"/>
    </location>
</feature>
<dbReference type="SUPFAM" id="SSF51338">
    <property type="entry name" value="Composite domain of metallo-dependent hydrolases"/>
    <property type="match status" value="1"/>
</dbReference>
<evidence type="ECO:0000313" key="2">
    <source>
        <dbReference type="EMBL" id="GAA4670042.1"/>
    </source>
</evidence>
<dbReference type="Proteomes" id="UP001501295">
    <property type="component" value="Unassembled WGS sequence"/>
</dbReference>
<organism evidence="2 3">
    <name type="scientific">Frondihabitans cladoniiphilus</name>
    <dbReference type="NCBI Taxonomy" id="715785"/>
    <lineage>
        <taxon>Bacteria</taxon>
        <taxon>Bacillati</taxon>
        <taxon>Actinomycetota</taxon>
        <taxon>Actinomycetes</taxon>
        <taxon>Micrococcales</taxon>
        <taxon>Microbacteriaceae</taxon>
        <taxon>Frondihabitans</taxon>
    </lineage>
</organism>
<dbReference type="Gene3D" id="2.30.40.10">
    <property type="entry name" value="Urease, subunit C, domain 1"/>
    <property type="match status" value="1"/>
</dbReference>
<protein>
    <submittedName>
        <fullName evidence="2">Amidohydrolase family protein</fullName>
    </submittedName>
</protein>
<evidence type="ECO:0000313" key="3">
    <source>
        <dbReference type="Proteomes" id="UP001501295"/>
    </source>
</evidence>
<reference evidence="3" key="1">
    <citation type="journal article" date="2019" name="Int. J. Syst. Evol. Microbiol.">
        <title>The Global Catalogue of Microorganisms (GCM) 10K type strain sequencing project: providing services to taxonomists for standard genome sequencing and annotation.</title>
        <authorList>
            <consortium name="The Broad Institute Genomics Platform"/>
            <consortium name="The Broad Institute Genome Sequencing Center for Infectious Disease"/>
            <person name="Wu L."/>
            <person name="Ma J."/>
        </authorList>
    </citation>
    <scope>NUCLEOTIDE SEQUENCE [LARGE SCALE GENOMIC DNA]</scope>
    <source>
        <strain evidence="3">JCM 18956</strain>
    </source>
</reference>